<proteinExistence type="predicted"/>
<dbReference type="EMBL" id="LR797493">
    <property type="protein sequence ID" value="CAB4220850.1"/>
    <property type="molecule type" value="Genomic_DNA"/>
</dbReference>
<reference evidence="1" key="1">
    <citation type="submission" date="2020-05" db="EMBL/GenBank/DDBJ databases">
        <authorList>
            <person name="Chiriac C."/>
            <person name="Salcher M."/>
            <person name="Ghai R."/>
            <person name="Kavagutti S V."/>
        </authorList>
    </citation>
    <scope>NUCLEOTIDE SEQUENCE</scope>
</reference>
<sequence length="79" mass="9390">MTPELQKYYEARFDLMSKEGWKDLMEDIDTMIESLNNISTIPDEKSLQFKKGELSILTWLRTLKEVSERAFEELNEKTI</sequence>
<gene>
    <name evidence="1" type="ORF">UFOVP1626_46</name>
</gene>
<organism evidence="1">
    <name type="scientific">uncultured Caudovirales phage</name>
    <dbReference type="NCBI Taxonomy" id="2100421"/>
    <lineage>
        <taxon>Viruses</taxon>
        <taxon>Duplodnaviria</taxon>
        <taxon>Heunggongvirae</taxon>
        <taxon>Uroviricota</taxon>
        <taxon>Caudoviricetes</taxon>
        <taxon>Peduoviridae</taxon>
        <taxon>Maltschvirus</taxon>
        <taxon>Maltschvirus maltsch</taxon>
    </lineage>
</organism>
<evidence type="ECO:0000313" key="1">
    <source>
        <dbReference type="EMBL" id="CAB4220850.1"/>
    </source>
</evidence>
<name>A0A6J5SZZ5_9CAUD</name>
<protein>
    <submittedName>
        <fullName evidence="1">Uncharacterized protein</fullName>
    </submittedName>
</protein>
<accession>A0A6J5SZZ5</accession>